<evidence type="ECO:0000313" key="2">
    <source>
        <dbReference type="Proteomes" id="UP001595947"/>
    </source>
</evidence>
<feature type="non-terminal residue" evidence="1">
    <location>
        <position position="1"/>
    </location>
</feature>
<keyword evidence="1" id="KW-0378">Hydrolase</keyword>
<protein>
    <submittedName>
        <fullName evidence="1">Alpha/beta fold hydrolase</fullName>
    </submittedName>
</protein>
<sequence length="62" mass="6625">PTLVLHGAQEPLIDVSNGRLLAAQIPHSRLEIVGDGGDLIIFDQPAECAAVMNTFLAEQRSD</sequence>
<dbReference type="Proteomes" id="UP001595947">
    <property type="component" value="Unassembled WGS sequence"/>
</dbReference>
<dbReference type="Gene3D" id="3.40.50.1820">
    <property type="entry name" value="alpha/beta hydrolase"/>
    <property type="match status" value="1"/>
</dbReference>
<keyword evidence="2" id="KW-1185">Reference proteome</keyword>
<accession>A0ABV9YX43</accession>
<dbReference type="SUPFAM" id="SSF53474">
    <property type="entry name" value="alpha/beta-Hydrolases"/>
    <property type="match status" value="1"/>
</dbReference>
<name>A0ABV9YX43_9PSEU</name>
<evidence type="ECO:0000313" key="1">
    <source>
        <dbReference type="EMBL" id="MFC5066392.1"/>
    </source>
</evidence>
<reference evidence="2" key="1">
    <citation type="journal article" date="2019" name="Int. J. Syst. Evol. Microbiol.">
        <title>The Global Catalogue of Microorganisms (GCM) 10K type strain sequencing project: providing services to taxonomists for standard genome sequencing and annotation.</title>
        <authorList>
            <consortium name="The Broad Institute Genomics Platform"/>
            <consortium name="The Broad Institute Genome Sequencing Center for Infectious Disease"/>
            <person name="Wu L."/>
            <person name="Ma J."/>
        </authorList>
    </citation>
    <scope>NUCLEOTIDE SEQUENCE [LARGE SCALE GENOMIC DNA]</scope>
    <source>
        <strain evidence="2">CGMCC 4.7093</strain>
    </source>
</reference>
<dbReference type="RefSeq" id="WP_378039679.1">
    <property type="nucleotide sequence ID" value="NZ_JBHSIV010000124.1"/>
</dbReference>
<dbReference type="InterPro" id="IPR029058">
    <property type="entry name" value="AB_hydrolase_fold"/>
</dbReference>
<comment type="caution">
    <text evidence="1">The sequence shown here is derived from an EMBL/GenBank/DDBJ whole genome shotgun (WGS) entry which is preliminary data.</text>
</comment>
<organism evidence="1 2">
    <name type="scientific">Actinomycetospora atypica</name>
    <dbReference type="NCBI Taxonomy" id="1290095"/>
    <lineage>
        <taxon>Bacteria</taxon>
        <taxon>Bacillati</taxon>
        <taxon>Actinomycetota</taxon>
        <taxon>Actinomycetes</taxon>
        <taxon>Pseudonocardiales</taxon>
        <taxon>Pseudonocardiaceae</taxon>
        <taxon>Actinomycetospora</taxon>
    </lineage>
</organism>
<dbReference type="EMBL" id="JBHSIV010000124">
    <property type="protein sequence ID" value="MFC5066392.1"/>
    <property type="molecule type" value="Genomic_DNA"/>
</dbReference>
<proteinExistence type="predicted"/>
<gene>
    <name evidence="1" type="ORF">ACFPBZ_29605</name>
</gene>
<dbReference type="GO" id="GO:0016787">
    <property type="term" value="F:hydrolase activity"/>
    <property type="evidence" value="ECO:0007669"/>
    <property type="project" value="UniProtKB-KW"/>
</dbReference>